<accession>A0A1N7IL65</accession>
<dbReference type="EMBL" id="FTOC01000001">
    <property type="protein sequence ID" value="SIS37726.1"/>
    <property type="molecule type" value="Genomic_DNA"/>
</dbReference>
<evidence type="ECO:0000256" key="2">
    <source>
        <dbReference type="ARBA" id="ARBA00022884"/>
    </source>
</evidence>
<dbReference type="GO" id="GO:0071555">
    <property type="term" value="P:cell wall organization"/>
    <property type="evidence" value="ECO:0007669"/>
    <property type="project" value="UniProtKB-KW"/>
</dbReference>
<dbReference type="GO" id="GO:0005737">
    <property type="term" value="C:cytoplasm"/>
    <property type="evidence" value="ECO:0007669"/>
    <property type="project" value="UniProtKB-SubCell"/>
</dbReference>
<dbReference type="PANTHER" id="PTHR34654">
    <property type="entry name" value="UPF0109 PROTEIN SCO5592"/>
    <property type="match status" value="1"/>
</dbReference>
<protein>
    <recommendedName>
        <fullName evidence="3">RNA-binding protein KhpA</fullName>
    </recommendedName>
    <alternativeName>
        <fullName evidence="3">KH-domain protein A</fullName>
    </alternativeName>
</protein>
<dbReference type="HAMAP" id="MF_00088">
    <property type="entry name" value="KhpA"/>
    <property type="match status" value="1"/>
</dbReference>
<keyword evidence="5" id="KW-1185">Reference proteome</keyword>
<name>A0A1N7IL65_9BACI</name>
<evidence type="ECO:0000256" key="1">
    <source>
        <dbReference type="ARBA" id="ARBA00022490"/>
    </source>
</evidence>
<evidence type="ECO:0000256" key="3">
    <source>
        <dbReference type="HAMAP-Rule" id="MF_00088"/>
    </source>
</evidence>
<sequence>MEALLETMITPLIDYPEEMNVEVKDEADKLVYHVTVHQDDVGKIIGKNGRIAKSIRTVIYAANRDNTKKVYVDIM</sequence>
<evidence type="ECO:0000313" key="5">
    <source>
        <dbReference type="Proteomes" id="UP000187608"/>
    </source>
</evidence>
<dbReference type="GO" id="GO:0008360">
    <property type="term" value="P:regulation of cell shape"/>
    <property type="evidence" value="ECO:0007669"/>
    <property type="project" value="UniProtKB-KW"/>
</dbReference>
<dbReference type="AlphaFoldDB" id="A0A1N7IL65"/>
<dbReference type="InterPro" id="IPR009019">
    <property type="entry name" value="KH_sf_prok-type"/>
</dbReference>
<comment type="function">
    <text evidence="3">A probable RNA chaperone. Forms a complex with KhpB which binds to cellular RNA and controls its expression. Plays a role in peptidoglycan (PG) homeostasis and cell length regulation.</text>
</comment>
<dbReference type="OrthoDB" id="9812389at2"/>
<dbReference type="SUPFAM" id="SSF54814">
    <property type="entry name" value="Prokaryotic type KH domain (KH-domain type II)"/>
    <property type="match status" value="1"/>
</dbReference>
<dbReference type="STRING" id="570947.SAMN05421687_101433"/>
<dbReference type="GO" id="GO:0009252">
    <property type="term" value="P:peptidoglycan biosynthetic process"/>
    <property type="evidence" value="ECO:0007669"/>
    <property type="project" value="UniProtKB-UniRule"/>
</dbReference>
<comment type="subunit">
    <text evidence="3">Forms a complex with KhpB.</text>
</comment>
<comment type="similarity">
    <text evidence="3">Belongs to the KhpA RNA-binding protein family.</text>
</comment>
<gene>
    <name evidence="3" type="primary">khpA</name>
    <name evidence="4" type="ORF">SAMN05421687_101433</name>
</gene>
<comment type="subcellular location">
    <subcellularLocation>
        <location evidence="3">Cytoplasm</location>
    </subcellularLocation>
</comment>
<dbReference type="InterPro" id="IPR015946">
    <property type="entry name" value="KH_dom-like_a/b"/>
</dbReference>
<keyword evidence="1 3" id="KW-0963">Cytoplasm</keyword>
<dbReference type="GO" id="GO:0003723">
    <property type="term" value="F:RNA binding"/>
    <property type="evidence" value="ECO:0007669"/>
    <property type="project" value="UniProtKB-UniRule"/>
</dbReference>
<keyword evidence="2 3" id="KW-0694">RNA-binding</keyword>
<keyword evidence="3" id="KW-0133">Cell shape</keyword>
<organism evidence="4 5">
    <name type="scientific">Salimicrobium flavidum</name>
    <dbReference type="NCBI Taxonomy" id="570947"/>
    <lineage>
        <taxon>Bacteria</taxon>
        <taxon>Bacillati</taxon>
        <taxon>Bacillota</taxon>
        <taxon>Bacilli</taxon>
        <taxon>Bacillales</taxon>
        <taxon>Bacillaceae</taxon>
        <taxon>Salimicrobium</taxon>
    </lineage>
</organism>
<reference evidence="5" key="1">
    <citation type="submission" date="2017-01" db="EMBL/GenBank/DDBJ databases">
        <authorList>
            <person name="Varghese N."/>
            <person name="Submissions S."/>
        </authorList>
    </citation>
    <scope>NUCLEOTIDE SEQUENCE [LARGE SCALE GENOMIC DNA]</scope>
    <source>
        <strain evidence="5">DSM 23127</strain>
    </source>
</reference>
<evidence type="ECO:0000313" key="4">
    <source>
        <dbReference type="EMBL" id="SIS37726.1"/>
    </source>
</evidence>
<dbReference type="PROSITE" id="PS50084">
    <property type="entry name" value="KH_TYPE_1"/>
    <property type="match status" value="1"/>
</dbReference>
<dbReference type="Proteomes" id="UP000187608">
    <property type="component" value="Unassembled WGS sequence"/>
</dbReference>
<dbReference type="InterPro" id="IPR020627">
    <property type="entry name" value="KhpA"/>
</dbReference>
<dbReference type="Gene3D" id="3.30.300.20">
    <property type="match status" value="1"/>
</dbReference>
<keyword evidence="3" id="KW-0961">Cell wall biogenesis/degradation</keyword>
<dbReference type="PANTHER" id="PTHR34654:SF1">
    <property type="entry name" value="RNA-BINDING PROTEIN KHPA"/>
    <property type="match status" value="1"/>
</dbReference>
<dbReference type="CDD" id="cd22533">
    <property type="entry name" value="KH-II_YlqC-like"/>
    <property type="match status" value="1"/>
</dbReference>
<dbReference type="RefSeq" id="WP_076556693.1">
    <property type="nucleotide sequence ID" value="NZ_FTOC01000001.1"/>
</dbReference>
<keyword evidence="3" id="KW-0143">Chaperone</keyword>
<proteinExistence type="inferred from homology"/>
<dbReference type="Pfam" id="PF13083">
    <property type="entry name" value="KH_KhpA-B"/>
    <property type="match status" value="1"/>
</dbReference>